<evidence type="ECO:0000256" key="4">
    <source>
        <dbReference type="ARBA" id="ARBA00022490"/>
    </source>
</evidence>
<feature type="domain" description="RecF/RecN/SMC N-terminal" evidence="11">
    <location>
        <begin position="4"/>
        <end position="355"/>
    </location>
</feature>
<dbReference type="Gene3D" id="3.40.50.300">
    <property type="entry name" value="P-loop containing nucleotide triphosphate hydrolases"/>
    <property type="match status" value="1"/>
</dbReference>
<gene>
    <name evidence="9 12" type="primary">recF</name>
    <name evidence="12" type="ORF">ACFOW1_13255</name>
</gene>
<proteinExistence type="inferred from homology"/>
<keyword evidence="8 9" id="KW-0238">DNA-binding</keyword>
<dbReference type="InterPro" id="IPR027417">
    <property type="entry name" value="P-loop_NTPase"/>
</dbReference>
<dbReference type="InterPro" id="IPR042174">
    <property type="entry name" value="RecF_2"/>
</dbReference>
<keyword evidence="7 9" id="KW-0067">ATP-binding</keyword>
<comment type="similarity">
    <text evidence="2 9 10">Belongs to the RecF family.</text>
</comment>
<keyword evidence="4 9" id="KW-0963">Cytoplasm</keyword>
<evidence type="ECO:0000256" key="1">
    <source>
        <dbReference type="ARBA" id="ARBA00004496"/>
    </source>
</evidence>
<keyword evidence="9 10" id="KW-0742">SOS response</keyword>
<keyword evidence="9 10" id="KW-0227">DNA damage</keyword>
<dbReference type="PROSITE" id="PS00618">
    <property type="entry name" value="RECF_2"/>
    <property type="match status" value="1"/>
</dbReference>
<organism evidence="12 13">
    <name type="scientific">Parasediminibacterium paludis</name>
    <dbReference type="NCBI Taxonomy" id="908966"/>
    <lineage>
        <taxon>Bacteria</taxon>
        <taxon>Pseudomonadati</taxon>
        <taxon>Bacteroidota</taxon>
        <taxon>Chitinophagia</taxon>
        <taxon>Chitinophagales</taxon>
        <taxon>Chitinophagaceae</taxon>
        <taxon>Parasediminibacterium</taxon>
    </lineage>
</organism>
<feature type="binding site" evidence="9">
    <location>
        <begin position="31"/>
        <end position="38"/>
    </location>
    <ligand>
        <name>ATP</name>
        <dbReference type="ChEBI" id="CHEBI:30616"/>
    </ligand>
</feature>
<keyword evidence="9 10" id="KW-0234">DNA repair</keyword>
<sequence>MLQVQSISLVQFRNYVQQQFAFTSKVVGICGLNGSGKTNLLDAIYYLGFTKSYFSRTDAQNVHHGLAGMRLQGHFTLNNEPQDLLCIVRENNKKEFSVNDDAYKKFSDHIGRFPCVMIAPDDVELIIGGSEARRKFIDTILSQLDADYLHELIAYTKVLQQRNSLLKQAAEQGSINEALLTIFNEQLSQKGQWLYQQRTQFLQDFLALALQFYQRIAGKADDVAITYASDLQQAPLLQLLQAAQRKDMALQRTTVGIHKDDLTITMGQSSFKNEASQGQRKSLLFALKLAEWQTLKNQKGFTPILLLDDVFEKLDEQRMHNLLAWVCTADDGQVFITDTHADRLQQQLQAIGIEHQLIQL</sequence>
<keyword evidence="13" id="KW-1185">Reference proteome</keyword>
<dbReference type="SUPFAM" id="SSF52540">
    <property type="entry name" value="P-loop containing nucleoside triphosphate hydrolases"/>
    <property type="match status" value="1"/>
</dbReference>
<dbReference type="HAMAP" id="MF_00365">
    <property type="entry name" value="RecF"/>
    <property type="match status" value="1"/>
</dbReference>
<dbReference type="EMBL" id="JBHSDC010000027">
    <property type="protein sequence ID" value="MFC4232863.1"/>
    <property type="molecule type" value="Genomic_DNA"/>
</dbReference>
<name>A0ABV8PYB8_9BACT</name>
<evidence type="ECO:0000256" key="10">
    <source>
        <dbReference type="RuleBase" id="RU000578"/>
    </source>
</evidence>
<evidence type="ECO:0000313" key="13">
    <source>
        <dbReference type="Proteomes" id="UP001595906"/>
    </source>
</evidence>
<dbReference type="PANTHER" id="PTHR32182">
    <property type="entry name" value="DNA REPLICATION AND REPAIR PROTEIN RECF"/>
    <property type="match status" value="1"/>
</dbReference>
<dbReference type="PROSITE" id="PS00617">
    <property type="entry name" value="RECF_1"/>
    <property type="match status" value="1"/>
</dbReference>
<comment type="caution">
    <text evidence="12">The sequence shown here is derived from an EMBL/GenBank/DDBJ whole genome shotgun (WGS) entry which is preliminary data.</text>
</comment>
<dbReference type="InterPro" id="IPR001238">
    <property type="entry name" value="DNA-binding_RecF"/>
</dbReference>
<evidence type="ECO:0000256" key="6">
    <source>
        <dbReference type="ARBA" id="ARBA00022741"/>
    </source>
</evidence>
<evidence type="ECO:0000256" key="3">
    <source>
        <dbReference type="ARBA" id="ARBA00020170"/>
    </source>
</evidence>
<evidence type="ECO:0000256" key="2">
    <source>
        <dbReference type="ARBA" id="ARBA00008016"/>
    </source>
</evidence>
<dbReference type="InterPro" id="IPR003395">
    <property type="entry name" value="RecF/RecN/SMC_N"/>
</dbReference>
<evidence type="ECO:0000259" key="11">
    <source>
        <dbReference type="Pfam" id="PF02463"/>
    </source>
</evidence>
<keyword evidence="5 9" id="KW-0235">DNA replication</keyword>
<protein>
    <recommendedName>
        <fullName evidence="3 9">DNA replication and repair protein RecF</fullName>
    </recommendedName>
</protein>
<dbReference type="Proteomes" id="UP001595906">
    <property type="component" value="Unassembled WGS sequence"/>
</dbReference>
<dbReference type="NCBIfam" id="TIGR00611">
    <property type="entry name" value="recf"/>
    <property type="match status" value="1"/>
</dbReference>
<dbReference type="Pfam" id="PF02463">
    <property type="entry name" value="SMC_N"/>
    <property type="match status" value="1"/>
</dbReference>
<evidence type="ECO:0000256" key="5">
    <source>
        <dbReference type="ARBA" id="ARBA00022705"/>
    </source>
</evidence>
<dbReference type="Gene3D" id="1.20.1050.90">
    <property type="entry name" value="RecF/RecN/SMC, N-terminal domain"/>
    <property type="match status" value="1"/>
</dbReference>
<accession>A0ABV8PYB8</accession>
<dbReference type="InterPro" id="IPR018078">
    <property type="entry name" value="DNA-binding_RecF_CS"/>
</dbReference>
<dbReference type="PANTHER" id="PTHR32182:SF0">
    <property type="entry name" value="DNA REPLICATION AND REPAIR PROTEIN RECF"/>
    <property type="match status" value="1"/>
</dbReference>
<comment type="subcellular location">
    <subcellularLocation>
        <location evidence="1 9 10">Cytoplasm</location>
    </subcellularLocation>
</comment>
<reference evidence="13" key="1">
    <citation type="journal article" date="2019" name="Int. J. Syst. Evol. Microbiol.">
        <title>The Global Catalogue of Microorganisms (GCM) 10K type strain sequencing project: providing services to taxonomists for standard genome sequencing and annotation.</title>
        <authorList>
            <consortium name="The Broad Institute Genomics Platform"/>
            <consortium name="The Broad Institute Genome Sequencing Center for Infectious Disease"/>
            <person name="Wu L."/>
            <person name="Ma J."/>
        </authorList>
    </citation>
    <scope>NUCLEOTIDE SEQUENCE [LARGE SCALE GENOMIC DNA]</scope>
    <source>
        <strain evidence="13">CECT 8010</strain>
    </source>
</reference>
<dbReference type="RefSeq" id="WP_379014883.1">
    <property type="nucleotide sequence ID" value="NZ_JBHSDC010000027.1"/>
</dbReference>
<comment type="function">
    <text evidence="9 10">The RecF protein is involved in DNA metabolism; it is required for DNA replication and normal SOS inducibility. RecF binds preferentially to single-stranded, linear DNA. It also seems to bind ATP.</text>
</comment>
<evidence type="ECO:0000256" key="8">
    <source>
        <dbReference type="ARBA" id="ARBA00023125"/>
    </source>
</evidence>
<evidence type="ECO:0000256" key="9">
    <source>
        <dbReference type="HAMAP-Rule" id="MF_00365"/>
    </source>
</evidence>
<evidence type="ECO:0000256" key="7">
    <source>
        <dbReference type="ARBA" id="ARBA00022840"/>
    </source>
</evidence>
<evidence type="ECO:0000313" key="12">
    <source>
        <dbReference type="EMBL" id="MFC4232863.1"/>
    </source>
</evidence>
<keyword evidence="6 9" id="KW-0547">Nucleotide-binding</keyword>